<dbReference type="GO" id="GO:0003924">
    <property type="term" value="F:GTPase activity"/>
    <property type="evidence" value="ECO:0007669"/>
    <property type="project" value="InterPro"/>
</dbReference>
<comment type="caution">
    <text evidence="20">The sequence shown here is derived from an EMBL/GenBank/DDBJ whole genome shotgun (WGS) entry which is preliminary data.</text>
</comment>
<keyword evidence="13" id="KW-0539">Nucleus</keyword>
<evidence type="ECO:0000256" key="15">
    <source>
        <dbReference type="ARBA" id="ARBA00054716"/>
    </source>
</evidence>
<dbReference type="Gene3D" id="2.40.30.10">
    <property type="entry name" value="Translation factors"/>
    <property type="match status" value="1"/>
</dbReference>
<sequence>MPEEAHEAEGAQAEEAKAEAKPKAADGKGEAKKATRILNVNVGVLGHVDSGKTSLARALSTMSSTASFDKHPQSKERGITLDLGFSAFAAELPERLARNAAGFEQLQFTLVDCPGHASLIRTVIGGAQIIDMMLLVIDLTKGIQTQTAECLVVGELTADELIVVLNKLDMLPEASRAEKLERMRKGVRKALSQTKFCDAPMVAVAARPFAEGSEGSNSDLANLSALPPVGIGELIDEMRARVSLPTRSDDGPLHFAIDHCFPIKGQGTVCTGTILSGTMAVNQMIEFPELKVERKVKSIQMFKKPASSASQGDRVGVCVTQLNADALERGIACTPGSMRTWTVGIVAVRPIRFFKGASKTYAKFHLTVGHTTVMAKATFFGVADDAAAGVDGAPPPAARADADAPAAARAASAPVPAMAADLLAPFEFERQYVFQEALRTATSDVQWALVELEQPVTSTLGALLIASHLESDLNLNVCRLAFYGRLLADVESGDSAALARLRVFKHKAKTGQVDRVQDAHTIIGKGLVAPTTDINQFAGMRVHLGPLVGTITGSFGKAKFKMDFSAHDLDLKGVQEAIKGAQIELRYRRFIYDPKRKMVQSGDGRKKT</sequence>
<evidence type="ECO:0000313" key="20">
    <source>
        <dbReference type="EMBL" id="KAG8462949.1"/>
    </source>
</evidence>
<evidence type="ECO:0000259" key="19">
    <source>
        <dbReference type="PROSITE" id="PS51722"/>
    </source>
</evidence>
<dbReference type="CDD" id="cd03696">
    <property type="entry name" value="SelB_II"/>
    <property type="match status" value="1"/>
</dbReference>
<feature type="domain" description="Tr-type G" evidence="19">
    <location>
        <begin position="37"/>
        <end position="246"/>
    </location>
</feature>
<name>A0A8J5XLL8_DIALT</name>
<evidence type="ECO:0000256" key="4">
    <source>
        <dbReference type="ARBA" id="ARBA00004496"/>
    </source>
</evidence>
<organism evidence="20 21">
    <name type="scientific">Diacronema lutheri</name>
    <name type="common">Unicellular marine alga</name>
    <name type="synonym">Monochrysis lutheri</name>
    <dbReference type="NCBI Taxonomy" id="2081491"/>
    <lineage>
        <taxon>Eukaryota</taxon>
        <taxon>Haptista</taxon>
        <taxon>Haptophyta</taxon>
        <taxon>Pavlovophyceae</taxon>
        <taxon>Pavlovales</taxon>
        <taxon>Pavlovaceae</taxon>
        <taxon>Diacronema</taxon>
    </lineage>
</organism>
<dbReference type="CDD" id="cd04094">
    <property type="entry name" value="eSelB_III"/>
    <property type="match status" value="1"/>
</dbReference>
<dbReference type="Gene3D" id="3.40.50.300">
    <property type="entry name" value="P-loop containing nucleotide triphosphate hydrolases"/>
    <property type="match status" value="1"/>
</dbReference>
<dbReference type="OrthoDB" id="2067at2759"/>
<dbReference type="InterPro" id="IPR004161">
    <property type="entry name" value="EFTu-like_2"/>
</dbReference>
<evidence type="ECO:0000256" key="8">
    <source>
        <dbReference type="ARBA" id="ARBA00022553"/>
    </source>
</evidence>
<evidence type="ECO:0000256" key="13">
    <source>
        <dbReference type="ARBA" id="ARBA00023242"/>
    </source>
</evidence>
<evidence type="ECO:0000256" key="3">
    <source>
        <dbReference type="ARBA" id="ARBA00004123"/>
    </source>
</evidence>
<keyword evidence="9" id="KW-0547">Nucleotide-binding</keyword>
<comment type="cofactor">
    <cofactor evidence="1">
        <name>Mn(2+)</name>
        <dbReference type="ChEBI" id="CHEBI:29035"/>
    </cofactor>
</comment>
<dbReference type="InterPro" id="IPR050055">
    <property type="entry name" value="EF-Tu_GTPase"/>
</dbReference>
<dbReference type="GO" id="GO:0003746">
    <property type="term" value="F:translation elongation factor activity"/>
    <property type="evidence" value="ECO:0007669"/>
    <property type="project" value="TreeGrafter"/>
</dbReference>
<dbReference type="GO" id="GO:0005737">
    <property type="term" value="C:cytoplasm"/>
    <property type="evidence" value="ECO:0007669"/>
    <property type="project" value="UniProtKB-SubCell"/>
</dbReference>
<dbReference type="Pfam" id="PF21208">
    <property type="entry name" value="euk_SelB_III"/>
    <property type="match status" value="1"/>
</dbReference>
<reference evidence="20" key="1">
    <citation type="submission" date="2021-05" db="EMBL/GenBank/DDBJ databases">
        <title>The genome of the haptophyte Pavlova lutheri (Diacronema luteri, Pavlovales) - a model for lipid biosynthesis in eukaryotic algae.</title>
        <authorList>
            <person name="Hulatt C.J."/>
            <person name="Posewitz M.C."/>
        </authorList>
    </citation>
    <scope>NUCLEOTIDE SEQUENCE</scope>
    <source>
        <strain evidence="20">NIVA-4/92</strain>
    </source>
</reference>
<dbReference type="InterPro" id="IPR049394">
    <property type="entry name" value="eEFSec_C"/>
</dbReference>
<evidence type="ECO:0000256" key="18">
    <source>
        <dbReference type="SAM" id="MobiDB-lite"/>
    </source>
</evidence>
<feature type="region of interest" description="Disordered" evidence="18">
    <location>
        <begin position="1"/>
        <end position="30"/>
    </location>
</feature>
<keyword evidence="8" id="KW-0597">Phosphoprotein</keyword>
<evidence type="ECO:0000256" key="12">
    <source>
        <dbReference type="ARBA" id="ARBA00023134"/>
    </source>
</evidence>
<evidence type="ECO:0000256" key="5">
    <source>
        <dbReference type="ARBA" id="ARBA00015953"/>
    </source>
</evidence>
<protein>
    <recommendedName>
        <fullName evidence="5">Selenocysteine-specific elongation factor</fullName>
    </recommendedName>
    <alternativeName>
        <fullName evidence="17">Elongation factor sec</fullName>
    </alternativeName>
    <alternativeName>
        <fullName evidence="16">Eukaryotic elongation factor, selenocysteine-tRNA-specific</fullName>
    </alternativeName>
</protein>
<evidence type="ECO:0000313" key="21">
    <source>
        <dbReference type="Proteomes" id="UP000751190"/>
    </source>
</evidence>
<dbReference type="InterPro" id="IPR027417">
    <property type="entry name" value="P-loop_NTPase"/>
</dbReference>
<comment type="subcellular location">
    <subcellularLocation>
        <location evidence="4">Cytoplasm</location>
    </subcellularLocation>
    <subcellularLocation>
        <location evidence="3">Nucleus</location>
    </subcellularLocation>
</comment>
<dbReference type="PROSITE" id="PS51722">
    <property type="entry name" value="G_TR_2"/>
    <property type="match status" value="1"/>
</dbReference>
<keyword evidence="10" id="KW-0378">Hydrolase</keyword>
<gene>
    <name evidence="20" type="ORF">KFE25_001722</name>
</gene>
<dbReference type="FunFam" id="3.40.50.300:FF:000900">
    <property type="entry name" value="Eukaryotic elongation factor, selenocysteine-tRNA-specific"/>
    <property type="match status" value="1"/>
</dbReference>
<evidence type="ECO:0000256" key="6">
    <source>
        <dbReference type="ARBA" id="ARBA00022481"/>
    </source>
</evidence>
<comment type="catalytic activity">
    <reaction evidence="14">
        <text>GTP + H2O = GDP + phosphate + H(+)</text>
        <dbReference type="Rhea" id="RHEA:19669"/>
        <dbReference type="ChEBI" id="CHEBI:15377"/>
        <dbReference type="ChEBI" id="CHEBI:15378"/>
        <dbReference type="ChEBI" id="CHEBI:37565"/>
        <dbReference type="ChEBI" id="CHEBI:43474"/>
        <dbReference type="ChEBI" id="CHEBI:58189"/>
    </reaction>
    <physiologicalReaction direction="left-to-right" evidence="14">
        <dbReference type="Rhea" id="RHEA:19670"/>
    </physiologicalReaction>
</comment>
<comment type="cofactor">
    <cofactor evidence="2">
        <name>Mg(2+)</name>
        <dbReference type="ChEBI" id="CHEBI:18420"/>
    </cofactor>
</comment>
<dbReference type="SUPFAM" id="SSF52540">
    <property type="entry name" value="P-loop containing nucleoside triphosphate hydrolases"/>
    <property type="match status" value="1"/>
</dbReference>
<evidence type="ECO:0000256" key="10">
    <source>
        <dbReference type="ARBA" id="ARBA00022801"/>
    </source>
</evidence>
<evidence type="ECO:0000256" key="7">
    <source>
        <dbReference type="ARBA" id="ARBA00022490"/>
    </source>
</evidence>
<evidence type="ECO:0000256" key="16">
    <source>
        <dbReference type="ARBA" id="ARBA00076506"/>
    </source>
</evidence>
<dbReference type="CDD" id="cd01889">
    <property type="entry name" value="SelB_euk"/>
    <property type="match status" value="1"/>
</dbReference>
<evidence type="ECO:0000256" key="1">
    <source>
        <dbReference type="ARBA" id="ARBA00001936"/>
    </source>
</evidence>
<dbReference type="OMA" id="GLVERXG"/>
<keyword evidence="21" id="KW-1185">Reference proteome</keyword>
<proteinExistence type="predicted"/>
<evidence type="ECO:0000256" key="2">
    <source>
        <dbReference type="ARBA" id="ARBA00001946"/>
    </source>
</evidence>
<keyword evidence="11" id="KW-0648">Protein biosynthesis</keyword>
<dbReference type="InterPro" id="IPR049393">
    <property type="entry name" value="eEFSec_III"/>
</dbReference>
<dbReference type="PANTHER" id="PTHR43721">
    <property type="entry name" value="ELONGATION FACTOR TU-RELATED"/>
    <property type="match status" value="1"/>
</dbReference>
<keyword evidence="12" id="KW-0342">GTP-binding</keyword>
<dbReference type="SUPFAM" id="SSF50447">
    <property type="entry name" value="Translation proteins"/>
    <property type="match status" value="1"/>
</dbReference>
<dbReference type="GO" id="GO:0005525">
    <property type="term" value="F:GTP binding"/>
    <property type="evidence" value="ECO:0007669"/>
    <property type="project" value="UniProtKB-KW"/>
</dbReference>
<keyword evidence="6" id="KW-0488">Methylation</keyword>
<evidence type="ECO:0000256" key="9">
    <source>
        <dbReference type="ARBA" id="ARBA00022741"/>
    </source>
</evidence>
<dbReference type="Pfam" id="PF21131">
    <property type="entry name" value="eEFSec_4th"/>
    <property type="match status" value="1"/>
</dbReference>
<keyword evidence="7" id="KW-0963">Cytoplasm</keyword>
<dbReference type="Pfam" id="PF00009">
    <property type="entry name" value="GTP_EFTU"/>
    <property type="match status" value="1"/>
</dbReference>
<dbReference type="GO" id="GO:0005634">
    <property type="term" value="C:nucleus"/>
    <property type="evidence" value="ECO:0007669"/>
    <property type="project" value="UniProtKB-SubCell"/>
</dbReference>
<comment type="function">
    <text evidence="15">Translation factor required for the incorporation of the rare amino acid selenocysteine encoded by UGA codons. Replaces the eRF1-eRF3-GTP ternary complex for the insertion of selenocysteine directed by the UGA codon. Insertion of selenocysteine at UGA codons is mediated by SECISBP2 and EEFSEC: SECISBP2 (1) specifically binds the SECIS sequence once the 80S ribosome encounters an in-frame UGA codon and (2) contacts the RPS27A/eS31 of the 40S ribosome before ribosome stalling. (3) GTP-bound EEFSEC then delivers selenocysteinyl-tRNA(Sec) to the 80S ribosome and adopts a preaccommodated state conformation. (4) After GTP hydrolysis, EEFSEC dissociates from the assembly, selenocysteinyl-tRNA(Sec) accommodates, and peptide bond synthesis and selenoprotein elongation occur.</text>
</comment>
<dbReference type="Proteomes" id="UP000751190">
    <property type="component" value="Unassembled WGS sequence"/>
</dbReference>
<dbReference type="AlphaFoldDB" id="A0A8J5XLL8"/>
<dbReference type="FunFam" id="2.40.30.10:FF:000052">
    <property type="entry name" value="Selenocysteine-specific elongation factor EF-Sec"/>
    <property type="match status" value="1"/>
</dbReference>
<dbReference type="EMBL" id="JAGTXO010000018">
    <property type="protein sequence ID" value="KAG8462949.1"/>
    <property type="molecule type" value="Genomic_DNA"/>
</dbReference>
<dbReference type="GO" id="GO:0001514">
    <property type="term" value="P:selenocysteine incorporation"/>
    <property type="evidence" value="ECO:0007669"/>
    <property type="project" value="TreeGrafter"/>
</dbReference>
<dbReference type="InterPro" id="IPR009000">
    <property type="entry name" value="Transl_B-barrel_sf"/>
</dbReference>
<evidence type="ECO:0000256" key="17">
    <source>
        <dbReference type="ARBA" id="ARBA00082387"/>
    </source>
</evidence>
<evidence type="ECO:0000256" key="11">
    <source>
        <dbReference type="ARBA" id="ARBA00022917"/>
    </source>
</evidence>
<accession>A0A8J5XLL8</accession>
<evidence type="ECO:0000256" key="14">
    <source>
        <dbReference type="ARBA" id="ARBA00049117"/>
    </source>
</evidence>
<dbReference type="Pfam" id="PF03144">
    <property type="entry name" value="GTP_EFTU_D2"/>
    <property type="match status" value="1"/>
</dbReference>
<dbReference type="InterPro" id="IPR000795">
    <property type="entry name" value="T_Tr_GTP-bd_dom"/>
</dbReference>
<dbReference type="PRINTS" id="PR00315">
    <property type="entry name" value="ELONGATNFCT"/>
</dbReference>
<dbReference type="PANTHER" id="PTHR43721:SF11">
    <property type="entry name" value="SELENOCYSTEINE-SPECIFIC ELONGATION FACTOR"/>
    <property type="match status" value="1"/>
</dbReference>